<gene>
    <name evidence="8" type="ORF">GIB67_033075</name>
</gene>
<dbReference type="PANTHER" id="PTHR12506:SF50">
    <property type="entry name" value="ZINC FINGER CCCH DOMAIN-CONTAINING PROTEIN 26"/>
    <property type="match status" value="1"/>
</dbReference>
<dbReference type="SMART" id="SM00356">
    <property type="entry name" value="ZnF_C3H1"/>
    <property type="match status" value="5"/>
</dbReference>
<feature type="zinc finger region" description="C3H1-type" evidence="5">
    <location>
        <begin position="159"/>
        <end position="187"/>
    </location>
</feature>
<feature type="compositionally biased region" description="Polar residues" evidence="6">
    <location>
        <begin position="359"/>
        <end position="375"/>
    </location>
</feature>
<proteinExistence type="predicted"/>
<dbReference type="EMBL" id="JACGCM010001183">
    <property type="protein sequence ID" value="KAF6159991.1"/>
    <property type="molecule type" value="Genomic_DNA"/>
</dbReference>
<keyword evidence="3 5" id="KW-0862">Zinc</keyword>
<dbReference type="Proteomes" id="UP000541444">
    <property type="component" value="Unassembled WGS sequence"/>
</dbReference>
<feature type="domain" description="C3H1-type" evidence="7">
    <location>
        <begin position="262"/>
        <end position="290"/>
    </location>
</feature>
<feature type="zinc finger region" description="C3H1-type" evidence="5">
    <location>
        <begin position="114"/>
        <end position="142"/>
    </location>
</feature>
<dbReference type="Pfam" id="PF00642">
    <property type="entry name" value="zf-CCCH"/>
    <property type="match status" value="5"/>
</dbReference>
<reference evidence="8 9" key="1">
    <citation type="journal article" date="2020" name="IScience">
        <title>Genome Sequencing of the Endangered Kingdonia uniflora (Circaeasteraceae, Ranunculales) Reveals Potential Mechanisms of Evolutionary Specialization.</title>
        <authorList>
            <person name="Sun Y."/>
            <person name="Deng T."/>
            <person name="Zhang A."/>
            <person name="Moore M.J."/>
            <person name="Landis J.B."/>
            <person name="Lin N."/>
            <person name="Zhang H."/>
            <person name="Zhang X."/>
            <person name="Huang J."/>
            <person name="Zhang X."/>
            <person name="Sun H."/>
            <person name="Wang H."/>
        </authorList>
    </citation>
    <scope>NUCLEOTIDE SEQUENCE [LARGE SCALE GENOMIC DNA]</scope>
    <source>
        <strain evidence="8">TB1705</strain>
        <tissue evidence="8">Leaf</tissue>
    </source>
</reference>
<comment type="caution">
    <text evidence="8">The sequence shown here is derived from an EMBL/GenBank/DDBJ whole genome shotgun (WGS) entry which is preliminary data.</text>
</comment>
<dbReference type="OrthoDB" id="411372at2759"/>
<dbReference type="AlphaFoldDB" id="A0A7J7MYH7"/>
<feature type="zinc finger region" description="C3H1-type" evidence="5">
    <location>
        <begin position="262"/>
        <end position="290"/>
    </location>
</feature>
<feature type="compositionally biased region" description="Polar residues" evidence="6">
    <location>
        <begin position="404"/>
        <end position="417"/>
    </location>
</feature>
<sequence>MLDNRQVRNNVVLTSENASVDDVEVFQCFNYGKFCCFRVVMYVSLTCNAMWRLKIQNNQDGVVPQSSPYPDRPNEPNCIFFLRTGTCAYGVNCRFNHPAYVGQAAQLSGELPERVGQPDCQYFLKTGTCRFGATCKYHHPRDRKDVGQVQLNILGLPLRQEEKPCPYYMRNGSCKFGSACKFHHPQPVGSLLPVTAPMAYGSSGSTVGVPPSVYFFPHFHQGTMSSVSSAGLLGSNNIYTSKNELGSSMQAHLSSPTSFPERLDQPECQFYMKTGSCKFGPSCKYNHPKERIAASATCALGPLGLPLRPGQAICTFYSMYGGCRYGANCKFDHPMTAFYNYGMNVPTLTLPAPPSYPYQINMSPETPTFETSPSKSLRLADSSMKPGSTSTKDSEDSSRRALSPANTSPTSVDPSQN</sequence>
<accession>A0A7J7MYH7</accession>
<feature type="zinc finger region" description="C3H1-type" evidence="5">
    <location>
        <begin position="308"/>
        <end position="336"/>
    </location>
</feature>
<evidence type="ECO:0000256" key="1">
    <source>
        <dbReference type="ARBA" id="ARBA00022723"/>
    </source>
</evidence>
<evidence type="ECO:0000256" key="3">
    <source>
        <dbReference type="ARBA" id="ARBA00022833"/>
    </source>
</evidence>
<feature type="zinc finger region" description="C3H1-type" evidence="5">
    <location>
        <begin position="72"/>
        <end position="100"/>
    </location>
</feature>
<evidence type="ECO:0000256" key="4">
    <source>
        <dbReference type="ARBA" id="ARBA00023125"/>
    </source>
</evidence>
<organism evidence="8 9">
    <name type="scientific">Kingdonia uniflora</name>
    <dbReference type="NCBI Taxonomy" id="39325"/>
    <lineage>
        <taxon>Eukaryota</taxon>
        <taxon>Viridiplantae</taxon>
        <taxon>Streptophyta</taxon>
        <taxon>Embryophyta</taxon>
        <taxon>Tracheophyta</taxon>
        <taxon>Spermatophyta</taxon>
        <taxon>Magnoliopsida</taxon>
        <taxon>Ranunculales</taxon>
        <taxon>Circaeasteraceae</taxon>
        <taxon>Kingdonia</taxon>
    </lineage>
</organism>
<protein>
    <recommendedName>
        <fullName evidence="7">C3H1-type domain-containing protein</fullName>
    </recommendedName>
</protein>
<keyword evidence="2 5" id="KW-0863">Zinc-finger</keyword>
<evidence type="ECO:0000256" key="2">
    <source>
        <dbReference type="ARBA" id="ARBA00022771"/>
    </source>
</evidence>
<dbReference type="Gene3D" id="3.30.1370.210">
    <property type="match status" value="1"/>
</dbReference>
<name>A0A7J7MYH7_9MAGN</name>
<keyword evidence="9" id="KW-1185">Reference proteome</keyword>
<dbReference type="GO" id="GO:0003729">
    <property type="term" value="F:mRNA binding"/>
    <property type="evidence" value="ECO:0007669"/>
    <property type="project" value="TreeGrafter"/>
</dbReference>
<feature type="domain" description="C3H1-type" evidence="7">
    <location>
        <begin position="159"/>
        <end position="187"/>
    </location>
</feature>
<dbReference type="PROSITE" id="PS50103">
    <property type="entry name" value="ZF_C3H1"/>
    <property type="match status" value="5"/>
</dbReference>
<dbReference type="SUPFAM" id="SSF90229">
    <property type="entry name" value="CCCH zinc finger"/>
    <property type="match status" value="5"/>
</dbReference>
<keyword evidence="4" id="KW-0238">DNA-binding</keyword>
<keyword evidence="1 5" id="KW-0479">Metal-binding</keyword>
<dbReference type="Gene3D" id="4.10.1000.10">
    <property type="entry name" value="Zinc finger, CCCH-type"/>
    <property type="match status" value="1"/>
</dbReference>
<dbReference type="InterPro" id="IPR050974">
    <property type="entry name" value="Plant_ZF_CCCH"/>
</dbReference>
<evidence type="ECO:0000313" key="8">
    <source>
        <dbReference type="EMBL" id="KAF6159991.1"/>
    </source>
</evidence>
<dbReference type="GO" id="GO:0008270">
    <property type="term" value="F:zinc ion binding"/>
    <property type="evidence" value="ECO:0007669"/>
    <property type="project" value="UniProtKB-KW"/>
</dbReference>
<feature type="domain" description="C3H1-type" evidence="7">
    <location>
        <begin position="72"/>
        <end position="100"/>
    </location>
</feature>
<evidence type="ECO:0000256" key="6">
    <source>
        <dbReference type="SAM" id="MobiDB-lite"/>
    </source>
</evidence>
<dbReference type="GO" id="GO:0003677">
    <property type="term" value="F:DNA binding"/>
    <property type="evidence" value="ECO:0007669"/>
    <property type="project" value="UniProtKB-KW"/>
</dbReference>
<dbReference type="PANTHER" id="PTHR12506">
    <property type="entry name" value="PROTEIN PHOSPHATASE RELATED"/>
    <property type="match status" value="1"/>
</dbReference>
<evidence type="ECO:0000256" key="5">
    <source>
        <dbReference type="PROSITE-ProRule" id="PRU00723"/>
    </source>
</evidence>
<evidence type="ECO:0000313" key="9">
    <source>
        <dbReference type="Proteomes" id="UP000541444"/>
    </source>
</evidence>
<dbReference type="Gene3D" id="2.30.30.1190">
    <property type="match status" value="1"/>
</dbReference>
<dbReference type="InterPro" id="IPR036855">
    <property type="entry name" value="Znf_CCCH_sf"/>
</dbReference>
<feature type="region of interest" description="Disordered" evidence="6">
    <location>
        <begin position="359"/>
        <end position="417"/>
    </location>
</feature>
<evidence type="ECO:0000259" key="7">
    <source>
        <dbReference type="PROSITE" id="PS50103"/>
    </source>
</evidence>
<feature type="domain" description="C3H1-type" evidence="7">
    <location>
        <begin position="308"/>
        <end position="336"/>
    </location>
</feature>
<feature type="domain" description="C3H1-type" evidence="7">
    <location>
        <begin position="114"/>
        <end position="142"/>
    </location>
</feature>
<dbReference type="InterPro" id="IPR000571">
    <property type="entry name" value="Znf_CCCH"/>
</dbReference>